<feature type="binding site" evidence="7">
    <location>
        <position position="35"/>
    </location>
    <ligand>
        <name>3-phosphoshikimate</name>
        <dbReference type="ChEBI" id="CHEBI:145989"/>
    </ligand>
</feature>
<dbReference type="InterPro" id="IPR013792">
    <property type="entry name" value="RNA3'P_cycl/enolpyr_Trfase_a/b"/>
</dbReference>
<dbReference type="SUPFAM" id="SSF55205">
    <property type="entry name" value="EPT/RTPC-like"/>
    <property type="match status" value="1"/>
</dbReference>
<feature type="binding site" evidence="7">
    <location>
        <position position="183"/>
    </location>
    <ligand>
        <name>3-phosphoshikimate</name>
        <dbReference type="ChEBI" id="CHEBI:145989"/>
    </ligand>
</feature>
<dbReference type="EMBL" id="CP146240">
    <property type="protein sequence ID" value="WWS83882.1"/>
    <property type="molecule type" value="Genomic_DNA"/>
</dbReference>
<feature type="binding site" evidence="7">
    <location>
        <position position="34"/>
    </location>
    <ligand>
        <name>phosphoenolpyruvate</name>
        <dbReference type="ChEBI" id="CHEBI:58702"/>
    </ligand>
</feature>
<feature type="binding site" evidence="7">
    <location>
        <position position="39"/>
    </location>
    <ligand>
        <name>3-phosphoshikimate</name>
        <dbReference type="ChEBI" id="CHEBI:145989"/>
    </ligand>
</feature>
<dbReference type="Pfam" id="PF00275">
    <property type="entry name" value="EPSP_synthase"/>
    <property type="match status" value="1"/>
</dbReference>
<feature type="binding site" evidence="7">
    <location>
        <position position="34"/>
    </location>
    <ligand>
        <name>3-phosphoshikimate</name>
        <dbReference type="ChEBI" id="CHEBI:145989"/>
    </ligand>
</feature>
<evidence type="ECO:0000256" key="2">
    <source>
        <dbReference type="ARBA" id="ARBA00009948"/>
    </source>
</evidence>
<dbReference type="EC" id="2.5.1.19" evidence="7"/>
<dbReference type="PANTHER" id="PTHR21090:SF5">
    <property type="entry name" value="PENTAFUNCTIONAL AROM POLYPEPTIDE"/>
    <property type="match status" value="1"/>
</dbReference>
<keyword evidence="3 7" id="KW-0028">Amino-acid biosynthesis</keyword>
<keyword evidence="5 7" id="KW-0057">Aromatic amino acid biosynthesis</keyword>
<accession>A0ABZ2HVJ8</accession>
<comment type="catalytic activity">
    <reaction evidence="6">
        <text>3-phosphoshikimate + phosphoenolpyruvate = 5-O-(1-carboxyvinyl)-3-phosphoshikimate + phosphate</text>
        <dbReference type="Rhea" id="RHEA:21256"/>
        <dbReference type="ChEBI" id="CHEBI:43474"/>
        <dbReference type="ChEBI" id="CHEBI:57701"/>
        <dbReference type="ChEBI" id="CHEBI:58702"/>
        <dbReference type="ChEBI" id="CHEBI:145989"/>
        <dbReference type="EC" id="2.5.1.19"/>
    </reaction>
    <physiologicalReaction direction="left-to-right" evidence="6">
        <dbReference type="Rhea" id="RHEA:21257"/>
    </physiologicalReaction>
</comment>
<feature type="binding site" evidence="7">
    <location>
        <position position="326"/>
    </location>
    <ligand>
        <name>3-phosphoshikimate</name>
        <dbReference type="ChEBI" id="CHEBI:145989"/>
    </ligand>
</feature>
<feature type="binding site" evidence="7">
    <location>
        <position position="184"/>
    </location>
    <ligand>
        <name>phosphoenolpyruvate</name>
        <dbReference type="ChEBI" id="CHEBI:58702"/>
    </ligand>
</feature>
<gene>
    <name evidence="7 9" type="primary">aroA</name>
    <name evidence="9" type="ORF">V8Z62_11275</name>
</gene>
<evidence type="ECO:0000313" key="9">
    <source>
        <dbReference type="EMBL" id="WWS83882.1"/>
    </source>
</evidence>
<sequence length="438" mass="45942">MSAKRYSPTRVQGAYPAPTIDGPVHAELTIPGSKSLTNRELLIAAIADGPGRLIAPLHSDDSQRMVEALRALGVGIEEVDAGHEFGPDLVITPGKLRGGTTIDCGQAGTVMRFIAPLAGLAEQDVHLTAHETALHRPMGGLISALRDLGVDIDDEGTWALPFTIRGHGHIRGGRVEIDASASSQFVSGLLLAAPRFDVGLHLVHTGERLPSLPHIDMTIEALSRRGIRIERPAVGEWLVEAGVPRAKEIPIEPDLSNAAPFLAAALVAGGSVAITGWPAHSTQPGALLPEILQAAGAHVSRHAGVLTVRAGSGIRGLDLDLSAASELTPTLVGLAAFADGPTTIRGIGHIRLHETDRIAALVGNLRALGGTAEELPDGIRIVPSPLRGGTWAAHHDHRMATTGALIGLRVPDVVIDDIGTTAKTLPEFTMLWERMLRG</sequence>
<dbReference type="InterPro" id="IPR001986">
    <property type="entry name" value="Enolpyruvate_Tfrase_dom"/>
</dbReference>
<evidence type="ECO:0000256" key="6">
    <source>
        <dbReference type="ARBA" id="ARBA00044633"/>
    </source>
</evidence>
<evidence type="ECO:0000256" key="3">
    <source>
        <dbReference type="ARBA" id="ARBA00022605"/>
    </source>
</evidence>
<comment type="function">
    <text evidence="7">Catalyzes the transfer of the enolpyruvyl moiety of phosphoenolpyruvate (PEP) to the 5-hydroxyl of shikimate-3-phosphate (S3P) to produce enolpyruvyl shikimate-3-phosphate and inorganic phosphate.</text>
</comment>
<dbReference type="CDD" id="cd01556">
    <property type="entry name" value="EPSP_synthase"/>
    <property type="match status" value="1"/>
</dbReference>
<feature type="binding site" evidence="7">
    <location>
        <position position="353"/>
    </location>
    <ligand>
        <name>3-phosphoshikimate</name>
        <dbReference type="ChEBI" id="CHEBI:145989"/>
    </ligand>
</feature>
<feature type="domain" description="Enolpyruvate transferase" evidence="8">
    <location>
        <begin position="21"/>
        <end position="429"/>
    </location>
</feature>
<dbReference type="InterPro" id="IPR006264">
    <property type="entry name" value="EPSP_synthase"/>
</dbReference>
<evidence type="ECO:0000256" key="4">
    <source>
        <dbReference type="ARBA" id="ARBA00022679"/>
    </source>
</evidence>
<comment type="subunit">
    <text evidence="7">Monomer.</text>
</comment>
<feature type="active site" description="Proton acceptor" evidence="7">
    <location>
        <position position="326"/>
    </location>
</feature>
<dbReference type="PIRSF" id="PIRSF000505">
    <property type="entry name" value="EPSPS"/>
    <property type="match status" value="1"/>
</dbReference>
<feature type="binding site" evidence="7">
    <location>
        <position position="423"/>
    </location>
    <ligand>
        <name>phosphoenolpyruvate</name>
        <dbReference type="ChEBI" id="CHEBI:58702"/>
    </ligand>
</feature>
<keyword evidence="10" id="KW-1185">Reference proteome</keyword>
<dbReference type="Proteomes" id="UP001377573">
    <property type="component" value="Chromosome"/>
</dbReference>
<comment type="subcellular location">
    <subcellularLocation>
        <location evidence="7">Cytoplasm</location>
    </subcellularLocation>
</comment>
<feature type="binding site" evidence="7">
    <location>
        <position position="211"/>
    </location>
    <ligand>
        <name>3-phosphoshikimate</name>
        <dbReference type="ChEBI" id="CHEBI:145989"/>
    </ligand>
</feature>
<dbReference type="PROSITE" id="PS00885">
    <property type="entry name" value="EPSP_SYNTHASE_2"/>
    <property type="match status" value="1"/>
</dbReference>
<keyword evidence="4 7" id="KW-0808">Transferase</keyword>
<protein>
    <recommendedName>
        <fullName evidence="7">3-phosphoshikimate 1-carboxyvinyltransferase</fullName>
        <ecNumber evidence="7">2.5.1.19</ecNumber>
    </recommendedName>
    <alternativeName>
        <fullName evidence="7">5-enolpyruvylshikimate-3-phosphate synthase</fullName>
        <shortName evidence="7">EPSP synthase</shortName>
        <shortName evidence="7">EPSPS</shortName>
    </alternativeName>
</protein>
<dbReference type="InterPro" id="IPR023193">
    <property type="entry name" value="EPSP_synthase_CS"/>
</dbReference>
<feature type="binding site" evidence="7">
    <location>
        <position position="357"/>
    </location>
    <ligand>
        <name>phosphoenolpyruvate</name>
        <dbReference type="ChEBI" id="CHEBI:58702"/>
    </ligand>
</feature>
<dbReference type="GO" id="GO:0003866">
    <property type="term" value="F:3-phosphoshikimate 1-carboxyvinyltransferase activity"/>
    <property type="evidence" value="ECO:0007669"/>
    <property type="project" value="UniProtKB-EC"/>
</dbReference>
<dbReference type="Gene3D" id="3.65.10.10">
    <property type="entry name" value="Enolpyruvate transferase domain"/>
    <property type="match status" value="2"/>
</dbReference>
<feature type="binding site" evidence="7">
    <location>
        <position position="108"/>
    </location>
    <ligand>
        <name>phosphoenolpyruvate</name>
        <dbReference type="ChEBI" id="CHEBI:58702"/>
    </ligand>
</feature>
<dbReference type="PANTHER" id="PTHR21090">
    <property type="entry name" value="AROM/DEHYDROQUINATE SYNTHASE"/>
    <property type="match status" value="1"/>
</dbReference>
<comment type="similarity">
    <text evidence="2 7">Belongs to the EPSP synthase family.</text>
</comment>
<evidence type="ECO:0000259" key="8">
    <source>
        <dbReference type="Pfam" id="PF00275"/>
    </source>
</evidence>
<dbReference type="InterPro" id="IPR036968">
    <property type="entry name" value="Enolpyruvate_Tfrase_sf"/>
</dbReference>
<proteinExistence type="inferred from homology"/>
<evidence type="ECO:0000256" key="5">
    <source>
        <dbReference type="ARBA" id="ARBA00023141"/>
    </source>
</evidence>
<evidence type="ECO:0000313" key="10">
    <source>
        <dbReference type="Proteomes" id="UP001377573"/>
    </source>
</evidence>
<keyword evidence="7" id="KW-0963">Cytoplasm</keyword>
<evidence type="ECO:0000256" key="7">
    <source>
        <dbReference type="HAMAP-Rule" id="MF_00210"/>
    </source>
</evidence>
<feature type="binding site" evidence="7">
    <location>
        <position position="136"/>
    </location>
    <ligand>
        <name>phosphoenolpyruvate</name>
        <dbReference type="ChEBI" id="CHEBI:58702"/>
    </ligand>
</feature>
<name>A0ABZ2HVJ8_9MICO</name>
<dbReference type="NCBIfam" id="TIGR01356">
    <property type="entry name" value="aroA"/>
    <property type="match status" value="1"/>
</dbReference>
<dbReference type="RefSeq" id="WP_338565808.1">
    <property type="nucleotide sequence ID" value="NZ_CP146240.1"/>
</dbReference>
<dbReference type="HAMAP" id="MF_00210">
    <property type="entry name" value="EPSP_synth"/>
    <property type="match status" value="1"/>
</dbReference>
<feature type="binding site" evidence="7">
    <location>
        <position position="184"/>
    </location>
    <ligand>
        <name>3-phosphoshikimate</name>
        <dbReference type="ChEBI" id="CHEBI:145989"/>
    </ligand>
</feature>
<organism evidence="9 10">
    <name type="scientific">Microbacterium paraoxydans</name>
    <dbReference type="NCBI Taxonomy" id="199592"/>
    <lineage>
        <taxon>Bacteria</taxon>
        <taxon>Bacillati</taxon>
        <taxon>Actinomycetota</taxon>
        <taxon>Actinomycetes</taxon>
        <taxon>Micrococcales</taxon>
        <taxon>Microbacteriaceae</taxon>
        <taxon>Microbacterium</taxon>
    </lineage>
</organism>
<evidence type="ECO:0000256" key="1">
    <source>
        <dbReference type="ARBA" id="ARBA00004811"/>
    </source>
</evidence>
<comment type="caution">
    <text evidence="7">Lacks conserved residue(s) required for the propagation of feature annotation.</text>
</comment>
<reference evidence="9 10" key="1">
    <citation type="submission" date="2024-02" db="EMBL/GenBank/DDBJ databases">
        <authorList>
            <person name="Alasadi S."/>
            <person name="Hussein S.A."/>
        </authorList>
    </citation>
    <scope>NUCLEOTIDE SEQUENCE [LARGE SCALE GENOMIC DNA]</scope>
    <source>
        <strain evidence="9 10">GJ_SRA_44_2022</strain>
    </source>
</reference>
<feature type="binding site" evidence="7">
    <location>
        <position position="182"/>
    </location>
    <ligand>
        <name>3-phosphoshikimate</name>
        <dbReference type="ChEBI" id="CHEBI:145989"/>
    </ligand>
</feature>
<comment type="pathway">
    <text evidence="1 7">Metabolic intermediate biosynthesis; chorismate biosynthesis; chorismate from D-erythrose 4-phosphate and phosphoenolpyruvate: step 6/7.</text>
</comment>
<feature type="binding site" evidence="7">
    <location>
        <position position="398"/>
    </location>
    <ligand>
        <name>phosphoenolpyruvate</name>
        <dbReference type="ChEBI" id="CHEBI:58702"/>
    </ligand>
</feature>